<keyword evidence="3" id="KW-0808">Transferase</keyword>
<sequence length="384" mass="43503">MKVLLLSAYDADSHKRWRRGLVAAIPEWQWTTLGLPPRYFSWRVRGNSLSWGRGEALATLRQPWDLLVTTSMTDLASLRGLVPELGRVPTVVYFHENQFDYPRSEEAVQSVEPQLLNIYTALCGDLLLFNSEYNRSTLLEGAEGLLHKLPDQVPRGICREIADKSRILPVPLEATAFAGAGRAIDGSTQRPTFAWNHRWEYGFDGVPSEDTLIISWAARWEYDKGADKLLQILEGLKRKQVKFLLNMIGQSFRNSPSEFATIKRRFADHLLVVGYVESAELYRETLRHSHVVLSTAIHEFQGLSVMEAVALGCCPVVPDGLAYPEYYRKEHRYSGVSGAVDRLKKLAGYLAEGKALPRIDMNEYSWEELGVEYRKALTEIVNVS</sequence>
<accession>A0AA89T3Y9</accession>
<organism evidence="9 10">
    <name type="scientific">Microbulbifer hydrolyticus</name>
    <dbReference type="NCBI Taxonomy" id="48074"/>
    <lineage>
        <taxon>Bacteria</taxon>
        <taxon>Pseudomonadati</taxon>
        <taxon>Pseudomonadota</taxon>
        <taxon>Gammaproteobacteria</taxon>
        <taxon>Cellvibrionales</taxon>
        <taxon>Microbulbiferaceae</taxon>
        <taxon>Microbulbifer</taxon>
    </lineage>
</organism>
<dbReference type="SUPFAM" id="SSF53756">
    <property type="entry name" value="UDP-Glycosyltransferase/glycogen phosphorylase"/>
    <property type="match status" value="1"/>
</dbReference>
<evidence type="ECO:0000313" key="9">
    <source>
        <dbReference type="EMBL" id="MBB5210007.1"/>
    </source>
</evidence>
<dbReference type="InterPro" id="IPR001296">
    <property type="entry name" value="Glyco_trans_1"/>
</dbReference>
<dbReference type="PANTHER" id="PTHR13615">
    <property type="entry name" value="GLYCOSYLTRANSFERASE-LIKE 1"/>
    <property type="match status" value="1"/>
</dbReference>
<comment type="catalytic activity">
    <reaction evidence="6">
        <text>queuosine(34) in tRNA(Asp) + GDP-alpha-D-mannose = O-4''-alpha-D-mannosylqueuosine(34) in tRNA(Asp) + GDP + H(+)</text>
        <dbReference type="Rhea" id="RHEA:12885"/>
        <dbReference type="Rhea" id="RHEA-COMP:18572"/>
        <dbReference type="Rhea" id="RHEA-COMP:18581"/>
        <dbReference type="ChEBI" id="CHEBI:15378"/>
        <dbReference type="ChEBI" id="CHEBI:57527"/>
        <dbReference type="ChEBI" id="CHEBI:58189"/>
        <dbReference type="ChEBI" id="CHEBI:194431"/>
        <dbReference type="ChEBI" id="CHEBI:194442"/>
        <dbReference type="EC" id="2.4.1.110"/>
    </reaction>
    <physiologicalReaction direction="left-to-right" evidence="6">
        <dbReference type="Rhea" id="RHEA:12886"/>
    </physiologicalReaction>
</comment>
<dbReference type="Pfam" id="PF12038">
    <property type="entry name" value="QTMAN_N"/>
    <property type="match status" value="1"/>
</dbReference>
<evidence type="ECO:0000259" key="7">
    <source>
        <dbReference type="Pfam" id="PF00534"/>
    </source>
</evidence>
<dbReference type="Proteomes" id="UP000563601">
    <property type="component" value="Unassembled WGS sequence"/>
</dbReference>
<evidence type="ECO:0000256" key="4">
    <source>
        <dbReference type="ARBA" id="ARBA00044517"/>
    </source>
</evidence>
<evidence type="ECO:0000256" key="3">
    <source>
        <dbReference type="ARBA" id="ARBA00022679"/>
    </source>
</evidence>
<dbReference type="EMBL" id="JACHHR010000001">
    <property type="protein sequence ID" value="MBB5210007.1"/>
    <property type="molecule type" value="Genomic_DNA"/>
</dbReference>
<dbReference type="InterPro" id="IPR051862">
    <property type="entry name" value="GT-like_domain_containing_1"/>
</dbReference>
<reference evidence="9 10" key="1">
    <citation type="submission" date="2020-08" db="EMBL/GenBank/DDBJ databases">
        <title>Genomic Encyclopedia of Type Strains, Phase IV (KMG-IV): sequencing the most valuable type-strain genomes for metagenomic binning, comparative biology and taxonomic classification.</title>
        <authorList>
            <person name="Goeker M."/>
        </authorList>
    </citation>
    <scope>NUCLEOTIDE SEQUENCE [LARGE SCALE GENOMIC DNA]</scope>
    <source>
        <strain evidence="9 10">DSM 11525</strain>
    </source>
</reference>
<comment type="similarity">
    <text evidence="1">Belongs to the glycosyltransferase group 1 family. Glycosyltransferase 4 subfamily.</text>
</comment>
<evidence type="ECO:0000256" key="1">
    <source>
        <dbReference type="ARBA" id="ARBA00009481"/>
    </source>
</evidence>
<feature type="domain" description="tRNA-queuosine alpha-mannosyltransferase N-terminal" evidence="8">
    <location>
        <begin position="2"/>
        <end position="172"/>
    </location>
</feature>
<gene>
    <name evidence="9" type="ORF">HNQ53_000195</name>
</gene>
<evidence type="ECO:0000256" key="2">
    <source>
        <dbReference type="ARBA" id="ARBA00022676"/>
    </source>
</evidence>
<evidence type="ECO:0000256" key="5">
    <source>
        <dbReference type="ARBA" id="ARBA00044539"/>
    </source>
</evidence>
<dbReference type="GO" id="GO:0016438">
    <property type="term" value="F:tRNA-queuosine(34) beta-mannosyltransferase activity"/>
    <property type="evidence" value="ECO:0007669"/>
    <property type="project" value="UniProtKB-EC"/>
</dbReference>
<dbReference type="Pfam" id="PF00534">
    <property type="entry name" value="Glycos_transf_1"/>
    <property type="match status" value="1"/>
</dbReference>
<dbReference type="AlphaFoldDB" id="A0AA89T3Y9"/>
<dbReference type="Gene3D" id="3.40.50.2000">
    <property type="entry name" value="Glycogen Phosphorylase B"/>
    <property type="match status" value="1"/>
</dbReference>
<name>A0AA89T3Y9_9GAMM</name>
<evidence type="ECO:0000259" key="8">
    <source>
        <dbReference type="Pfam" id="PF12038"/>
    </source>
</evidence>
<dbReference type="EC" id="2.4.1.110" evidence="4"/>
<evidence type="ECO:0000313" key="10">
    <source>
        <dbReference type="Proteomes" id="UP000563601"/>
    </source>
</evidence>
<dbReference type="PANTHER" id="PTHR13615:SF3">
    <property type="entry name" value="GLYCOSYLTRANSFERASE-LIKE DOMAIN-CONTAINING PROTEIN 1"/>
    <property type="match status" value="1"/>
</dbReference>
<proteinExistence type="inferred from homology"/>
<evidence type="ECO:0000256" key="6">
    <source>
        <dbReference type="ARBA" id="ARBA00048439"/>
    </source>
</evidence>
<feature type="domain" description="Glycosyl transferase family 1" evidence="7">
    <location>
        <begin position="206"/>
        <end position="340"/>
    </location>
</feature>
<dbReference type="InterPro" id="IPR022701">
    <property type="entry name" value="QTMAN_N"/>
</dbReference>
<comment type="caution">
    <text evidence="9">The sequence shown here is derived from an EMBL/GenBank/DDBJ whole genome shotgun (WGS) entry which is preliminary data.</text>
</comment>
<keyword evidence="2" id="KW-0328">Glycosyltransferase</keyword>
<protein>
    <recommendedName>
        <fullName evidence="5">tRNA-queuosine alpha-mannosyltransferase</fullName>
        <ecNumber evidence="4">2.4.1.110</ecNumber>
    </recommendedName>
</protein>
<dbReference type="RefSeq" id="WP_183946521.1">
    <property type="nucleotide sequence ID" value="NZ_CP047491.1"/>
</dbReference>